<dbReference type="RefSeq" id="WP_132690181.1">
    <property type="nucleotide sequence ID" value="NZ_SKBU01000013.1"/>
</dbReference>
<evidence type="ECO:0000313" key="3">
    <source>
        <dbReference type="Proteomes" id="UP000295244"/>
    </source>
</evidence>
<sequence>MNSRTRCPRCRRTVPGEAVYCDRCGALLEENVPPGRRRLRPWVYVAAAAALLALLGSSIAGMYALFGEEPGSIPPAPPEISLSTPREVELSDSGGVRLAAEVSQIVERGRVAFTVDGEPLAEDAASPYAAEWRPEEPGEYELGAILRDTSGRELASDTIRVTVREAEAPPPEVSFTSPQDRSVFGPGQPVPVSAVVESPLEIEHAVVTANGREIWAGSGPEISFLWTPREPGYHTLQASATDERGQTGESGALGVRIPVPAPEEPAADAGDAVASHYALIGARDFAGAYSHFSPDFRQRVPREGWIRSQRSYAIRSSTINSLEVESVEGDVAVVTVDVSFTDRTGTPRFLITWRLVRDGERWLLDEQLSAERLQGI</sequence>
<dbReference type="InterPro" id="IPR013783">
    <property type="entry name" value="Ig-like_fold"/>
</dbReference>
<accession>A0A4R1BKZ1</accession>
<keyword evidence="1" id="KW-0812">Transmembrane</keyword>
<dbReference type="EMBL" id="SKBU01000013">
    <property type="protein sequence ID" value="TCJ18081.1"/>
    <property type="molecule type" value="Genomic_DNA"/>
</dbReference>
<dbReference type="Proteomes" id="UP000295244">
    <property type="component" value="Unassembled WGS sequence"/>
</dbReference>
<dbReference type="SUPFAM" id="SSF54427">
    <property type="entry name" value="NTF2-like"/>
    <property type="match status" value="1"/>
</dbReference>
<evidence type="ECO:0000313" key="2">
    <source>
        <dbReference type="EMBL" id="TCJ18081.1"/>
    </source>
</evidence>
<keyword evidence="1" id="KW-0472">Membrane</keyword>
<gene>
    <name evidence="2" type="ORF">E0L93_06590</name>
</gene>
<dbReference type="OrthoDB" id="8907583at2"/>
<dbReference type="InterPro" id="IPR032710">
    <property type="entry name" value="NTF2-like_dom_sf"/>
</dbReference>
<dbReference type="Pfam" id="PF17957">
    <property type="entry name" value="Big_7"/>
    <property type="match status" value="2"/>
</dbReference>
<reference evidence="2 3" key="1">
    <citation type="submission" date="2019-03" db="EMBL/GenBank/DDBJ databases">
        <title>Whole genome sequence of a novel Rubrobacter taiwanensis strain, isolated from Yellowstone National Park.</title>
        <authorList>
            <person name="Freed S."/>
            <person name="Ramaley R.F."/>
            <person name="Kyndt J.A."/>
        </authorList>
    </citation>
    <scope>NUCLEOTIDE SEQUENCE [LARGE SCALE GENOMIC DNA]</scope>
    <source>
        <strain evidence="2 3">Yellowstone</strain>
    </source>
</reference>
<keyword evidence="1" id="KW-1133">Transmembrane helix</keyword>
<evidence type="ECO:0000256" key="1">
    <source>
        <dbReference type="SAM" id="Phobius"/>
    </source>
</evidence>
<dbReference type="Gene3D" id="2.60.40.10">
    <property type="entry name" value="Immunoglobulins"/>
    <property type="match status" value="2"/>
</dbReference>
<organism evidence="2 3">
    <name type="scientific">Rubrobacter taiwanensis</name>
    <dbReference type="NCBI Taxonomy" id="185139"/>
    <lineage>
        <taxon>Bacteria</taxon>
        <taxon>Bacillati</taxon>
        <taxon>Actinomycetota</taxon>
        <taxon>Rubrobacteria</taxon>
        <taxon>Rubrobacterales</taxon>
        <taxon>Rubrobacteraceae</taxon>
        <taxon>Rubrobacter</taxon>
    </lineage>
</organism>
<proteinExistence type="predicted"/>
<name>A0A4R1BKZ1_9ACTN</name>
<dbReference type="AlphaFoldDB" id="A0A4R1BKZ1"/>
<dbReference type="GO" id="GO:0005975">
    <property type="term" value="P:carbohydrate metabolic process"/>
    <property type="evidence" value="ECO:0007669"/>
    <property type="project" value="UniProtKB-ARBA"/>
</dbReference>
<comment type="caution">
    <text evidence="2">The sequence shown here is derived from an EMBL/GenBank/DDBJ whole genome shotgun (WGS) entry which is preliminary data.</text>
</comment>
<protein>
    <submittedName>
        <fullName evidence="2">Uncharacterized protein</fullName>
    </submittedName>
</protein>
<keyword evidence="3" id="KW-1185">Reference proteome</keyword>
<feature type="transmembrane region" description="Helical" evidence="1">
    <location>
        <begin position="42"/>
        <end position="66"/>
    </location>
</feature>